<dbReference type="EMBL" id="LR743507">
    <property type="protein sequence ID" value="CAA2108159.1"/>
    <property type="molecule type" value="Genomic_DNA"/>
</dbReference>
<feature type="signal peptide" evidence="1">
    <location>
        <begin position="1"/>
        <end position="25"/>
    </location>
</feature>
<evidence type="ECO:0000313" key="2">
    <source>
        <dbReference type="EMBL" id="CAA2108159.1"/>
    </source>
</evidence>
<evidence type="ECO:0000256" key="1">
    <source>
        <dbReference type="SAM" id="SignalP"/>
    </source>
</evidence>
<evidence type="ECO:0008006" key="3">
    <source>
        <dbReference type="Google" id="ProtNLM"/>
    </source>
</evidence>
<dbReference type="AlphaFoldDB" id="A0A679J438"/>
<organism evidence="2">
    <name type="scientific">Variovorax paradoxus</name>
    <dbReference type="NCBI Taxonomy" id="34073"/>
    <lineage>
        <taxon>Bacteria</taxon>
        <taxon>Pseudomonadati</taxon>
        <taxon>Pseudomonadota</taxon>
        <taxon>Betaproteobacteria</taxon>
        <taxon>Burkholderiales</taxon>
        <taxon>Comamonadaceae</taxon>
        <taxon>Variovorax</taxon>
    </lineage>
</organism>
<protein>
    <recommendedName>
        <fullName evidence="3">DUF4198 domain-containing protein</fullName>
    </recommendedName>
</protein>
<proteinExistence type="predicted"/>
<feature type="chain" id="PRO_5025636018" description="DUF4198 domain-containing protein" evidence="1">
    <location>
        <begin position="26"/>
        <end position="213"/>
    </location>
</feature>
<dbReference type="RefSeq" id="WP_339092184.1">
    <property type="nucleotide sequence ID" value="NZ_LR743507.1"/>
</dbReference>
<sequence>MPSSLRLRSLSFAAACLAAAGGAQADYLWLSRDSAHAGSAVVRVGELDKTALPLASVVAPRAFLAEGKDLPLTAESDRAVVAAAAGADLRATASRPGIEGDKATLTRFQARFGRSETKAVNDLELVPTEPDGNTFKLVWKGNAVPATQVNVETSEGWRRMLKPAKDGTVSLATPFPGLYVLEVTARVNGAVTIDGKKYDEVRHTATLSFEVPR</sequence>
<keyword evidence="1" id="KW-0732">Signal</keyword>
<reference evidence="2" key="1">
    <citation type="submission" date="2019-12" db="EMBL/GenBank/DDBJ databases">
        <authorList>
            <person name="Cremers G."/>
        </authorList>
    </citation>
    <scope>NUCLEOTIDE SEQUENCE</scope>
    <source>
        <strain evidence="2">Vvax</strain>
    </source>
</reference>
<name>A0A679J438_VARPD</name>
<accession>A0A679J438</accession>
<gene>
    <name evidence="2" type="ORF">VVAX_04672</name>
</gene>